<organism evidence="2">
    <name type="scientific">Ursus maritimus</name>
    <name type="common">Polar bear</name>
    <name type="synonym">Thalarctos maritimus</name>
    <dbReference type="NCBI Taxonomy" id="29073"/>
    <lineage>
        <taxon>Eukaryota</taxon>
        <taxon>Metazoa</taxon>
        <taxon>Chordata</taxon>
        <taxon>Craniata</taxon>
        <taxon>Vertebrata</taxon>
        <taxon>Euteleostomi</taxon>
        <taxon>Mammalia</taxon>
        <taxon>Eutheria</taxon>
        <taxon>Laurasiatheria</taxon>
        <taxon>Carnivora</taxon>
        <taxon>Caniformia</taxon>
        <taxon>Ursidae</taxon>
        <taxon>Ursus</taxon>
    </lineage>
</organism>
<dbReference type="AlphaFoldDB" id="A0A452V961"/>
<evidence type="ECO:0000256" key="1">
    <source>
        <dbReference type="SAM" id="MobiDB-lite"/>
    </source>
</evidence>
<evidence type="ECO:0000313" key="2">
    <source>
        <dbReference type="Ensembl" id="ENSUMAP00000030089"/>
    </source>
</evidence>
<feature type="region of interest" description="Disordered" evidence="1">
    <location>
        <begin position="55"/>
        <end position="80"/>
    </location>
</feature>
<proteinExistence type="predicted"/>
<sequence length="80" mass="9031">MPSLDLKLHEDKDFFGHVYLMPVWFQLEKGAEGSLRVPPWLLNPQLSEVAEELRTEGKKAAGHDGPSCKLTQSYLENHGL</sequence>
<protein>
    <submittedName>
        <fullName evidence="2">Uncharacterized protein</fullName>
    </submittedName>
</protein>
<dbReference type="GeneTree" id="ENSGT00950000186160"/>
<name>A0A452V961_URSMA</name>
<feature type="compositionally biased region" description="Polar residues" evidence="1">
    <location>
        <begin position="69"/>
        <end position="80"/>
    </location>
</feature>
<dbReference type="OMA" id="HDGPSCK"/>
<accession>A0A452V961</accession>
<reference evidence="2" key="1">
    <citation type="submission" date="2019-03" db="UniProtKB">
        <authorList>
            <consortium name="Ensembl"/>
        </authorList>
    </citation>
    <scope>IDENTIFICATION</scope>
</reference>
<dbReference type="Ensembl" id="ENSUMAT00000035559.1">
    <property type="protein sequence ID" value="ENSUMAP00000030089.1"/>
    <property type="gene ID" value="ENSUMAG00000021773.1"/>
</dbReference>